<dbReference type="PANTHER" id="PTHR30086:SF20">
    <property type="entry name" value="ARGININE EXPORTER PROTEIN ARGO-RELATED"/>
    <property type="match status" value="1"/>
</dbReference>
<comment type="subcellular location">
    <subcellularLocation>
        <location evidence="1">Cell membrane</location>
        <topology evidence="1">Multi-pass membrane protein</topology>
    </subcellularLocation>
</comment>
<feature type="transmembrane region" description="Helical" evidence="6">
    <location>
        <begin position="189"/>
        <end position="208"/>
    </location>
</feature>
<feature type="transmembrane region" description="Helical" evidence="6">
    <location>
        <begin position="70"/>
        <end position="94"/>
    </location>
</feature>
<evidence type="ECO:0000313" key="7">
    <source>
        <dbReference type="EMBL" id="RKS77868.1"/>
    </source>
</evidence>
<dbReference type="PANTHER" id="PTHR30086">
    <property type="entry name" value="ARGININE EXPORTER PROTEIN ARGO"/>
    <property type="match status" value="1"/>
</dbReference>
<evidence type="ECO:0000256" key="4">
    <source>
        <dbReference type="ARBA" id="ARBA00022989"/>
    </source>
</evidence>
<protein>
    <submittedName>
        <fullName evidence="7">Arginine exporter protein ArgO</fullName>
    </submittedName>
</protein>
<gene>
    <name evidence="7" type="ORF">CLV35_1570</name>
</gene>
<keyword evidence="3 6" id="KW-0812">Transmembrane</keyword>
<keyword evidence="8" id="KW-1185">Reference proteome</keyword>
<keyword evidence="5 6" id="KW-0472">Membrane</keyword>
<evidence type="ECO:0000313" key="8">
    <source>
        <dbReference type="Proteomes" id="UP000281955"/>
    </source>
</evidence>
<keyword evidence="4 6" id="KW-1133">Transmembrane helix</keyword>
<evidence type="ECO:0000256" key="5">
    <source>
        <dbReference type="ARBA" id="ARBA00023136"/>
    </source>
</evidence>
<dbReference type="InterPro" id="IPR001123">
    <property type="entry name" value="LeuE-type"/>
</dbReference>
<name>A0A420XSL2_9ACTN</name>
<feature type="transmembrane region" description="Helical" evidence="6">
    <location>
        <begin position="12"/>
        <end position="31"/>
    </location>
</feature>
<dbReference type="InParanoid" id="A0A420XSL2"/>
<feature type="transmembrane region" description="Helical" evidence="6">
    <location>
        <begin position="115"/>
        <end position="142"/>
    </location>
</feature>
<keyword evidence="2" id="KW-1003">Cell membrane</keyword>
<dbReference type="Proteomes" id="UP000281955">
    <property type="component" value="Unassembled WGS sequence"/>
</dbReference>
<reference evidence="7 8" key="1">
    <citation type="submission" date="2018-10" db="EMBL/GenBank/DDBJ databases">
        <title>Genomic Encyclopedia of Archaeal and Bacterial Type Strains, Phase II (KMG-II): from individual species to whole genera.</title>
        <authorList>
            <person name="Goeker M."/>
        </authorList>
    </citation>
    <scope>NUCLEOTIDE SEQUENCE [LARGE SCALE GENOMIC DNA]</scope>
    <source>
        <strain evidence="7 8">RP-AC37</strain>
    </source>
</reference>
<accession>A0A420XSL2</accession>
<dbReference type="GO" id="GO:0015171">
    <property type="term" value="F:amino acid transmembrane transporter activity"/>
    <property type="evidence" value="ECO:0007669"/>
    <property type="project" value="TreeGrafter"/>
</dbReference>
<comment type="caution">
    <text evidence="7">The sequence shown here is derived from an EMBL/GenBank/DDBJ whole genome shotgun (WGS) entry which is preliminary data.</text>
</comment>
<evidence type="ECO:0000256" key="6">
    <source>
        <dbReference type="SAM" id="Phobius"/>
    </source>
</evidence>
<dbReference type="Pfam" id="PF01810">
    <property type="entry name" value="LysE"/>
    <property type="match status" value="1"/>
</dbReference>
<dbReference type="EMBL" id="RBWV01000010">
    <property type="protein sequence ID" value="RKS77868.1"/>
    <property type="molecule type" value="Genomic_DNA"/>
</dbReference>
<dbReference type="RefSeq" id="WP_121192854.1">
    <property type="nucleotide sequence ID" value="NZ_RBWV01000010.1"/>
</dbReference>
<evidence type="ECO:0000256" key="3">
    <source>
        <dbReference type="ARBA" id="ARBA00022692"/>
    </source>
</evidence>
<dbReference type="AlphaFoldDB" id="A0A420XSL2"/>
<feature type="transmembrane region" description="Helical" evidence="6">
    <location>
        <begin position="43"/>
        <end position="64"/>
    </location>
</feature>
<evidence type="ECO:0000256" key="2">
    <source>
        <dbReference type="ARBA" id="ARBA00022475"/>
    </source>
</evidence>
<feature type="transmembrane region" description="Helical" evidence="6">
    <location>
        <begin position="154"/>
        <end position="182"/>
    </location>
</feature>
<evidence type="ECO:0000256" key="1">
    <source>
        <dbReference type="ARBA" id="ARBA00004651"/>
    </source>
</evidence>
<dbReference type="GO" id="GO:0005886">
    <property type="term" value="C:plasma membrane"/>
    <property type="evidence" value="ECO:0007669"/>
    <property type="project" value="UniProtKB-SubCell"/>
</dbReference>
<sequence>MSAGVADAALAGLLAGYAVAVPLGPVGAYVVALSARTSWRVGLAAGLGVATADTAYAAVAVLGGTSLATVLAAVAAPLTWLSVSVLLLLALGALRSAVRSAASTDHRPERVEAAGTAYVLLLAATLANPLTMVSFAAVAVGLRTRDGAGVADAAAFVLATGLASASWQAVLAGAGCAAGAAVTGVRARVATAVVSAAVMLVLAARLVLG</sequence>
<proteinExistence type="predicted"/>
<organism evidence="7 8">
    <name type="scientific">Motilibacter peucedani</name>
    <dbReference type="NCBI Taxonomy" id="598650"/>
    <lineage>
        <taxon>Bacteria</taxon>
        <taxon>Bacillati</taxon>
        <taxon>Actinomycetota</taxon>
        <taxon>Actinomycetes</taxon>
        <taxon>Motilibacterales</taxon>
        <taxon>Motilibacteraceae</taxon>
        <taxon>Motilibacter</taxon>
    </lineage>
</organism>